<dbReference type="Proteomes" id="UP001177023">
    <property type="component" value="Unassembled WGS sequence"/>
</dbReference>
<evidence type="ECO:0000259" key="3">
    <source>
        <dbReference type="PROSITE" id="PS50001"/>
    </source>
</evidence>
<dbReference type="SMART" id="SM00252">
    <property type="entry name" value="SH2"/>
    <property type="match status" value="1"/>
</dbReference>
<feature type="non-terminal residue" evidence="4">
    <location>
        <position position="221"/>
    </location>
</feature>
<keyword evidence="1" id="KW-0727">SH2 domain</keyword>
<feature type="compositionally biased region" description="Basic and acidic residues" evidence="2">
    <location>
        <begin position="35"/>
        <end position="45"/>
    </location>
</feature>
<reference evidence="4" key="1">
    <citation type="submission" date="2023-06" db="EMBL/GenBank/DDBJ databases">
        <authorList>
            <person name="Delattre M."/>
        </authorList>
    </citation>
    <scope>NUCLEOTIDE SEQUENCE</scope>
    <source>
        <strain evidence="4">AF72</strain>
    </source>
</reference>
<evidence type="ECO:0000313" key="5">
    <source>
        <dbReference type="Proteomes" id="UP001177023"/>
    </source>
</evidence>
<name>A0AA36G6D9_9BILA</name>
<sequence>MPSAIPLQRPFACAADLFRAVTGRFGKNVHKKLSKAGERKSRSTGDLDNADYMLMEPTTSRATPLPPHFDDCDRVPMEFSAKGVRLLPQNAATRKMLTQGSRRNSDLIPSCHLHVVQPWYYADTPSNQATEILRSEDTEDGDFIVYSWDGKLTIAQYRHGRIVHIPIAVSNRRGAPSFRINLDQAFKGVVELVEHYKHHKGYVLTHYLTRGIPRKTAINRS</sequence>
<protein>
    <recommendedName>
        <fullName evidence="3">SH2 domain-containing protein</fullName>
    </recommendedName>
</protein>
<dbReference type="Pfam" id="PF00017">
    <property type="entry name" value="SH2"/>
    <property type="match status" value="1"/>
</dbReference>
<comment type="caution">
    <text evidence="4">The sequence shown here is derived from an EMBL/GenBank/DDBJ whole genome shotgun (WGS) entry which is preliminary data.</text>
</comment>
<proteinExistence type="predicted"/>
<feature type="domain" description="SH2" evidence="3">
    <location>
        <begin position="119"/>
        <end position="212"/>
    </location>
</feature>
<dbReference type="CDD" id="cd00173">
    <property type="entry name" value="SH2"/>
    <property type="match status" value="1"/>
</dbReference>
<gene>
    <name evidence="4" type="ORF">MSPICULIGERA_LOCUS19344</name>
</gene>
<dbReference type="InterPro" id="IPR036860">
    <property type="entry name" value="SH2_dom_sf"/>
</dbReference>
<dbReference type="InterPro" id="IPR000980">
    <property type="entry name" value="SH2"/>
</dbReference>
<keyword evidence="5" id="KW-1185">Reference proteome</keyword>
<dbReference type="Gene3D" id="3.30.505.10">
    <property type="entry name" value="SH2 domain"/>
    <property type="match status" value="1"/>
</dbReference>
<organism evidence="4 5">
    <name type="scientific">Mesorhabditis spiculigera</name>
    <dbReference type="NCBI Taxonomy" id="96644"/>
    <lineage>
        <taxon>Eukaryota</taxon>
        <taxon>Metazoa</taxon>
        <taxon>Ecdysozoa</taxon>
        <taxon>Nematoda</taxon>
        <taxon>Chromadorea</taxon>
        <taxon>Rhabditida</taxon>
        <taxon>Rhabditina</taxon>
        <taxon>Rhabditomorpha</taxon>
        <taxon>Rhabditoidea</taxon>
        <taxon>Rhabditidae</taxon>
        <taxon>Mesorhabditinae</taxon>
        <taxon>Mesorhabditis</taxon>
    </lineage>
</organism>
<feature type="region of interest" description="Disordered" evidence="2">
    <location>
        <begin position="30"/>
        <end position="49"/>
    </location>
</feature>
<dbReference type="PROSITE" id="PS50001">
    <property type="entry name" value="SH2"/>
    <property type="match status" value="1"/>
</dbReference>
<evidence type="ECO:0000256" key="2">
    <source>
        <dbReference type="SAM" id="MobiDB-lite"/>
    </source>
</evidence>
<dbReference type="EMBL" id="CATQJA010002662">
    <property type="protein sequence ID" value="CAJ0581177.1"/>
    <property type="molecule type" value="Genomic_DNA"/>
</dbReference>
<accession>A0AA36G6D9</accession>
<evidence type="ECO:0000256" key="1">
    <source>
        <dbReference type="PROSITE-ProRule" id="PRU00191"/>
    </source>
</evidence>
<dbReference type="AlphaFoldDB" id="A0AA36G6D9"/>
<evidence type="ECO:0000313" key="4">
    <source>
        <dbReference type="EMBL" id="CAJ0581177.1"/>
    </source>
</evidence>
<dbReference type="SUPFAM" id="SSF55550">
    <property type="entry name" value="SH2 domain"/>
    <property type="match status" value="1"/>
</dbReference>